<evidence type="ECO:0000313" key="3">
    <source>
        <dbReference type="EMBL" id="MDA5107629.1"/>
    </source>
</evidence>
<comment type="caution">
    <text evidence="3">The sequence shown here is derived from an EMBL/GenBank/DDBJ whole genome shotgun (WGS) entry which is preliminary data.</text>
</comment>
<organism evidence="3 4">
    <name type="scientific">Brevibacillus thermoruber</name>
    <dbReference type="NCBI Taxonomy" id="33942"/>
    <lineage>
        <taxon>Bacteria</taxon>
        <taxon>Bacillati</taxon>
        <taxon>Bacillota</taxon>
        <taxon>Bacilli</taxon>
        <taxon>Bacillales</taxon>
        <taxon>Paenibacillaceae</taxon>
        <taxon>Brevibacillus</taxon>
    </lineage>
</organism>
<evidence type="ECO:0000256" key="2">
    <source>
        <dbReference type="SAM" id="Phobius"/>
    </source>
</evidence>
<dbReference type="RefSeq" id="WP_238550937.1">
    <property type="nucleotide sequence ID" value="NZ_JAPYYP010000003.1"/>
</dbReference>
<feature type="transmembrane region" description="Helical" evidence="2">
    <location>
        <begin position="6"/>
        <end position="27"/>
    </location>
</feature>
<dbReference type="Proteomes" id="UP001151071">
    <property type="component" value="Unassembled WGS sequence"/>
</dbReference>
<sequence length="61" mass="7156">MGFPGLLLLLVMFALIALFGVALALFIRKLLQRQADKRDSLTRIEQKLDKLMEQQENRQRR</sequence>
<feature type="coiled-coil region" evidence="1">
    <location>
        <begin position="34"/>
        <end position="61"/>
    </location>
</feature>
<keyword evidence="2" id="KW-0812">Transmembrane</keyword>
<keyword evidence="1" id="KW-0175">Coiled coil</keyword>
<keyword evidence="4" id="KW-1185">Reference proteome</keyword>
<dbReference type="InterPro" id="IPR025143">
    <property type="entry name" value="DUF4083"/>
</dbReference>
<dbReference type="Pfam" id="PF13314">
    <property type="entry name" value="DUF4083"/>
    <property type="match status" value="1"/>
</dbReference>
<evidence type="ECO:0000256" key="1">
    <source>
        <dbReference type="SAM" id="Coils"/>
    </source>
</evidence>
<keyword evidence="2" id="KW-0472">Membrane</keyword>
<dbReference type="EMBL" id="JAPYYP010000003">
    <property type="protein sequence ID" value="MDA5107629.1"/>
    <property type="molecule type" value="Genomic_DNA"/>
</dbReference>
<name>A0A9X3Z2H2_9BACL</name>
<dbReference type="AlphaFoldDB" id="A0A9X3Z2H2"/>
<protein>
    <submittedName>
        <fullName evidence="3">DUF4083 family protein</fullName>
    </submittedName>
</protein>
<evidence type="ECO:0000313" key="4">
    <source>
        <dbReference type="Proteomes" id="UP001151071"/>
    </source>
</evidence>
<accession>A0A9X3Z2H2</accession>
<gene>
    <name evidence="3" type="ORF">O3V59_04590</name>
</gene>
<keyword evidence="2" id="KW-1133">Transmembrane helix</keyword>
<proteinExistence type="predicted"/>
<reference evidence="3" key="1">
    <citation type="submission" date="2022-12" db="EMBL/GenBank/DDBJ databases">
        <title>Draft genome sequence of the thermophilic strain Brevibacillus thermoruber HT42, isolated from Los Humeros, Puebla, Mexico, with biotechnological potential.</title>
        <authorList>
            <person name="Lara Sanchez J."/>
            <person name="Solis Palacios R."/>
            <person name="Bustos Baena A.S."/>
            <person name="Ruz Baez A.E."/>
            <person name="Espinosa Luna G."/>
            <person name="Oliart Ros R.M."/>
        </authorList>
    </citation>
    <scope>NUCLEOTIDE SEQUENCE</scope>
    <source>
        <strain evidence="3">HT42</strain>
    </source>
</reference>